<evidence type="ECO:0000313" key="4">
    <source>
        <dbReference type="Proteomes" id="UP001235840"/>
    </source>
</evidence>
<reference evidence="3 4" key="1">
    <citation type="submission" date="2023-07" db="EMBL/GenBank/DDBJ databases">
        <title>Genomic Encyclopedia of Type Strains, Phase IV (KMG-IV): sequencing the most valuable type-strain genomes for metagenomic binning, comparative biology and taxonomic classification.</title>
        <authorList>
            <person name="Goeker M."/>
        </authorList>
    </citation>
    <scope>NUCLEOTIDE SEQUENCE [LARGE SCALE GENOMIC DNA]</scope>
    <source>
        <strain evidence="3 4">DSM 12751</strain>
    </source>
</reference>
<keyword evidence="2" id="KW-0812">Transmembrane</keyword>
<gene>
    <name evidence="3" type="ORF">J2S11_002810</name>
</gene>
<feature type="region of interest" description="Disordered" evidence="1">
    <location>
        <begin position="84"/>
        <end position="124"/>
    </location>
</feature>
<proteinExistence type="predicted"/>
<dbReference type="RefSeq" id="WP_307395458.1">
    <property type="nucleotide sequence ID" value="NZ_BAAADK010000003.1"/>
</dbReference>
<dbReference type="Proteomes" id="UP001235840">
    <property type="component" value="Unassembled WGS sequence"/>
</dbReference>
<keyword evidence="2" id="KW-1133">Transmembrane helix</keyword>
<name>A0ABT9W1D0_9BACI</name>
<dbReference type="EMBL" id="JAUSTY010000011">
    <property type="protein sequence ID" value="MDQ0166894.1"/>
    <property type="molecule type" value="Genomic_DNA"/>
</dbReference>
<organism evidence="3 4">
    <name type="scientific">Caldalkalibacillus horti</name>
    <dbReference type="NCBI Taxonomy" id="77523"/>
    <lineage>
        <taxon>Bacteria</taxon>
        <taxon>Bacillati</taxon>
        <taxon>Bacillota</taxon>
        <taxon>Bacilli</taxon>
        <taxon>Bacillales</taxon>
        <taxon>Bacillaceae</taxon>
        <taxon>Caldalkalibacillus</taxon>
    </lineage>
</organism>
<feature type="transmembrane region" description="Helical" evidence="2">
    <location>
        <begin position="31"/>
        <end position="53"/>
    </location>
</feature>
<feature type="transmembrane region" description="Helical" evidence="2">
    <location>
        <begin position="7"/>
        <end position="25"/>
    </location>
</feature>
<keyword evidence="2" id="KW-0472">Membrane</keyword>
<accession>A0ABT9W1D0</accession>
<feature type="compositionally biased region" description="Basic residues" evidence="1">
    <location>
        <begin position="93"/>
        <end position="109"/>
    </location>
</feature>
<keyword evidence="4" id="KW-1185">Reference proteome</keyword>
<dbReference type="NCBIfam" id="NF041554">
    <property type="entry name" value="SA1362_fam"/>
    <property type="match status" value="1"/>
</dbReference>
<evidence type="ECO:0000313" key="3">
    <source>
        <dbReference type="EMBL" id="MDQ0166894.1"/>
    </source>
</evidence>
<dbReference type="InterPro" id="IPR048110">
    <property type="entry name" value="SA1362/YqhP-like"/>
</dbReference>
<protein>
    <submittedName>
        <fullName evidence="3">Uncharacterized protein</fullName>
    </submittedName>
</protein>
<sequence>MRKLKHPVIYVFLGLAAFGFLWQLLTQPQQLLSTILSIGLIVLIGFGIYHFLIRKGKLGHTQKSFSNYRRYPVSKDATARDYYSAASSAKTKSVQKKAKTRSKSSKARNHSFTVIEGKKGKRKL</sequence>
<evidence type="ECO:0000256" key="2">
    <source>
        <dbReference type="SAM" id="Phobius"/>
    </source>
</evidence>
<comment type="caution">
    <text evidence="3">The sequence shown here is derived from an EMBL/GenBank/DDBJ whole genome shotgun (WGS) entry which is preliminary data.</text>
</comment>
<evidence type="ECO:0000256" key="1">
    <source>
        <dbReference type="SAM" id="MobiDB-lite"/>
    </source>
</evidence>